<dbReference type="EMBL" id="BGZK01001020">
    <property type="protein sequence ID" value="GBP68695.1"/>
    <property type="molecule type" value="Genomic_DNA"/>
</dbReference>
<dbReference type="PANTHER" id="PTHR43763">
    <property type="entry name" value="XAA-PRO AMINOPEPTIDASE 1"/>
    <property type="match status" value="1"/>
</dbReference>
<dbReference type="STRING" id="151549.A0A4C1Y2T7"/>
<gene>
    <name evidence="2" type="primary">ApepP</name>
    <name evidence="2" type="ORF">EVAR_42487_1</name>
</gene>
<dbReference type="InterPro" id="IPR036005">
    <property type="entry name" value="Creatinase/aminopeptidase-like"/>
</dbReference>
<dbReference type="InterPro" id="IPR032416">
    <property type="entry name" value="Peptidase_M24_C"/>
</dbReference>
<dbReference type="Gene3D" id="3.90.230.10">
    <property type="entry name" value="Creatinase/methionine aminopeptidase superfamily"/>
    <property type="match status" value="1"/>
</dbReference>
<dbReference type="InterPro" id="IPR050422">
    <property type="entry name" value="X-Pro_aminopeptidase_P"/>
</dbReference>
<reference evidence="2 3" key="1">
    <citation type="journal article" date="2019" name="Commun. Biol.">
        <title>The bagworm genome reveals a unique fibroin gene that provides high tensile strength.</title>
        <authorList>
            <person name="Kono N."/>
            <person name="Nakamura H."/>
            <person name="Ohtoshi R."/>
            <person name="Tomita M."/>
            <person name="Numata K."/>
            <person name="Arakawa K."/>
        </authorList>
    </citation>
    <scope>NUCLEOTIDE SEQUENCE [LARGE SCALE GENOMIC DNA]</scope>
</reference>
<keyword evidence="3" id="KW-1185">Reference proteome</keyword>
<evidence type="ECO:0000259" key="1">
    <source>
        <dbReference type="Pfam" id="PF16188"/>
    </source>
</evidence>
<proteinExistence type="predicted"/>
<accession>A0A4C1Y2T7</accession>
<evidence type="ECO:0000313" key="2">
    <source>
        <dbReference type="EMBL" id="GBP68695.1"/>
    </source>
</evidence>
<keyword evidence="2" id="KW-0031">Aminopeptidase</keyword>
<sequence>MVTSNHDIVKGERKLKRVRLPEDPELVQRLLTWVKQLEPGFYKVGEYGIRHEDLVEVIEVKNSTDHPRARQLVGTFDGRGVIGFRTLTLVPQQRECIDVTLLDQSQLEHVNAYHKRVLDIIGPMLKSRGLDEDHAWLENECQPITV</sequence>
<dbReference type="Pfam" id="PF16188">
    <property type="entry name" value="Peptidase_M24_C"/>
    <property type="match status" value="1"/>
</dbReference>
<dbReference type="PANTHER" id="PTHR43763:SF6">
    <property type="entry name" value="XAA-PRO AMINOPEPTIDASE 1"/>
    <property type="match status" value="1"/>
</dbReference>
<name>A0A4C1Y2T7_EUMVA</name>
<dbReference type="GO" id="GO:0004177">
    <property type="term" value="F:aminopeptidase activity"/>
    <property type="evidence" value="ECO:0007669"/>
    <property type="project" value="UniProtKB-KW"/>
</dbReference>
<feature type="domain" description="Peptidase M24 C-terminal" evidence="1">
    <location>
        <begin position="81"/>
        <end position="144"/>
    </location>
</feature>
<dbReference type="OrthoDB" id="9995434at2759"/>
<evidence type="ECO:0000313" key="3">
    <source>
        <dbReference type="Proteomes" id="UP000299102"/>
    </source>
</evidence>
<organism evidence="2 3">
    <name type="scientific">Eumeta variegata</name>
    <name type="common">Bagworm moth</name>
    <name type="synonym">Eumeta japonica</name>
    <dbReference type="NCBI Taxonomy" id="151549"/>
    <lineage>
        <taxon>Eukaryota</taxon>
        <taxon>Metazoa</taxon>
        <taxon>Ecdysozoa</taxon>
        <taxon>Arthropoda</taxon>
        <taxon>Hexapoda</taxon>
        <taxon>Insecta</taxon>
        <taxon>Pterygota</taxon>
        <taxon>Neoptera</taxon>
        <taxon>Endopterygota</taxon>
        <taxon>Lepidoptera</taxon>
        <taxon>Glossata</taxon>
        <taxon>Ditrysia</taxon>
        <taxon>Tineoidea</taxon>
        <taxon>Psychidae</taxon>
        <taxon>Oiketicinae</taxon>
        <taxon>Eumeta</taxon>
    </lineage>
</organism>
<keyword evidence="2" id="KW-0645">Protease</keyword>
<comment type="caution">
    <text evidence="2">The sequence shown here is derived from an EMBL/GenBank/DDBJ whole genome shotgun (WGS) entry which is preliminary data.</text>
</comment>
<protein>
    <submittedName>
        <fullName evidence="2">Xaa-Pro aminopeptidase ApepP</fullName>
    </submittedName>
</protein>
<keyword evidence="2" id="KW-0378">Hydrolase</keyword>
<dbReference type="Proteomes" id="UP000299102">
    <property type="component" value="Unassembled WGS sequence"/>
</dbReference>
<dbReference type="AlphaFoldDB" id="A0A4C1Y2T7"/>